<organism evidence="2 3">
    <name type="scientific">Heterodera trifolii</name>
    <dbReference type="NCBI Taxonomy" id="157864"/>
    <lineage>
        <taxon>Eukaryota</taxon>
        <taxon>Metazoa</taxon>
        <taxon>Ecdysozoa</taxon>
        <taxon>Nematoda</taxon>
        <taxon>Chromadorea</taxon>
        <taxon>Rhabditida</taxon>
        <taxon>Tylenchina</taxon>
        <taxon>Tylenchomorpha</taxon>
        <taxon>Tylenchoidea</taxon>
        <taxon>Heteroderidae</taxon>
        <taxon>Heteroderinae</taxon>
        <taxon>Heterodera</taxon>
    </lineage>
</organism>
<feature type="compositionally biased region" description="Low complexity" evidence="1">
    <location>
        <begin position="209"/>
        <end position="218"/>
    </location>
</feature>
<feature type="compositionally biased region" description="Basic and acidic residues" evidence="1">
    <location>
        <begin position="86"/>
        <end position="97"/>
    </location>
</feature>
<feature type="compositionally biased region" description="Basic and acidic residues" evidence="1">
    <location>
        <begin position="255"/>
        <end position="268"/>
    </location>
</feature>
<feature type="compositionally biased region" description="Basic and acidic residues" evidence="1">
    <location>
        <begin position="167"/>
        <end position="181"/>
    </location>
</feature>
<evidence type="ECO:0000313" key="3">
    <source>
        <dbReference type="Proteomes" id="UP001620626"/>
    </source>
</evidence>
<reference evidence="2 3" key="1">
    <citation type="submission" date="2024-10" db="EMBL/GenBank/DDBJ databases">
        <authorList>
            <person name="Kim D."/>
        </authorList>
    </citation>
    <scope>NUCLEOTIDE SEQUENCE [LARGE SCALE GENOMIC DNA]</scope>
    <source>
        <strain evidence="2">BH-2024</strain>
    </source>
</reference>
<accession>A0ABD2IYK7</accession>
<protein>
    <submittedName>
        <fullName evidence="2">Uncharacterized protein</fullName>
    </submittedName>
</protein>
<proteinExistence type="predicted"/>
<evidence type="ECO:0000256" key="1">
    <source>
        <dbReference type="SAM" id="MobiDB-lite"/>
    </source>
</evidence>
<keyword evidence="3" id="KW-1185">Reference proteome</keyword>
<feature type="region of interest" description="Disordered" evidence="1">
    <location>
        <begin position="247"/>
        <end position="268"/>
    </location>
</feature>
<sequence length="268" mass="30494">MILLTFPYFVHSQHNNGMGTLALQFASNHSLLLLSITLFSPEEGWTGLRVRGIFSNTHLPFHLNTETNSTFSGDVWRGMDDGAPQRSERERERETAHAKRRDWKRRRKWGRRVLGWKRPVSEATREESPPGDPFILCPSPPPPLPLPPPTLDLLYIVLFLPSFHHGDGMRGEERQQQKSDDPSPLPSATLPFPPPFPPQIPPSLPIPSHPNHNSNSSSNYSTHYMLLSRRSHLIRHHLHLSHWSANSRGNGTEASAKETKQYTEHNIC</sequence>
<dbReference type="AlphaFoldDB" id="A0ABD2IYK7"/>
<dbReference type="Proteomes" id="UP001620626">
    <property type="component" value="Unassembled WGS sequence"/>
</dbReference>
<gene>
    <name evidence="2" type="ORF">niasHT_039770</name>
</gene>
<feature type="region of interest" description="Disordered" evidence="1">
    <location>
        <begin position="120"/>
        <end position="141"/>
    </location>
</feature>
<feature type="compositionally biased region" description="Pro residues" evidence="1">
    <location>
        <begin position="191"/>
        <end position="208"/>
    </location>
</feature>
<feature type="region of interest" description="Disordered" evidence="1">
    <location>
        <begin position="74"/>
        <end position="102"/>
    </location>
</feature>
<name>A0ABD2IYK7_9BILA</name>
<evidence type="ECO:0000313" key="2">
    <source>
        <dbReference type="EMBL" id="KAL3081293.1"/>
    </source>
</evidence>
<dbReference type="EMBL" id="JBICBT010001137">
    <property type="protein sequence ID" value="KAL3081293.1"/>
    <property type="molecule type" value="Genomic_DNA"/>
</dbReference>
<feature type="region of interest" description="Disordered" evidence="1">
    <location>
        <begin position="167"/>
        <end position="218"/>
    </location>
</feature>
<comment type="caution">
    <text evidence="2">The sequence shown here is derived from an EMBL/GenBank/DDBJ whole genome shotgun (WGS) entry which is preliminary data.</text>
</comment>